<dbReference type="SUPFAM" id="SSF52540">
    <property type="entry name" value="P-loop containing nucleoside triphosphate hydrolases"/>
    <property type="match status" value="1"/>
</dbReference>
<dbReference type="Gene3D" id="1.10.8.430">
    <property type="entry name" value="Helical domain of apoptotic protease-activating factors"/>
    <property type="match status" value="1"/>
</dbReference>
<dbReference type="RefSeq" id="XP_039129006.1">
    <property type="nucleotide sequence ID" value="XM_039273072.1"/>
</dbReference>
<dbReference type="GO" id="GO:0009626">
    <property type="term" value="P:plant-type hypersensitive response"/>
    <property type="evidence" value="ECO:0007669"/>
    <property type="project" value="UniProtKB-ARBA"/>
</dbReference>
<protein>
    <submittedName>
        <fullName evidence="6">Disease resistance protein RGA3</fullName>
    </submittedName>
</protein>
<dbReference type="GeneID" id="120265181"/>
<reference evidence="6" key="1">
    <citation type="submission" date="2025-08" db="UniProtKB">
        <authorList>
            <consortium name="RefSeq"/>
        </authorList>
    </citation>
    <scope>IDENTIFICATION</scope>
</reference>
<dbReference type="FunFam" id="1.10.10.10:FF:000322">
    <property type="entry name" value="Probable disease resistance protein At1g63360"/>
    <property type="match status" value="1"/>
</dbReference>
<dbReference type="AlphaFoldDB" id="A0AB40BNX6"/>
<dbReference type="InterPro" id="IPR055414">
    <property type="entry name" value="LRR_R13L4/SHOC2-like"/>
</dbReference>
<dbReference type="InterPro" id="IPR036388">
    <property type="entry name" value="WH-like_DNA-bd_sf"/>
</dbReference>
<dbReference type="GO" id="GO:0002758">
    <property type="term" value="P:innate immune response-activating signaling pathway"/>
    <property type="evidence" value="ECO:0007669"/>
    <property type="project" value="UniProtKB-ARBA"/>
</dbReference>
<gene>
    <name evidence="6" type="primary">LOC120265181</name>
</gene>
<dbReference type="GO" id="GO:0042742">
    <property type="term" value="P:defense response to bacterium"/>
    <property type="evidence" value="ECO:0007669"/>
    <property type="project" value="UniProtKB-ARBA"/>
</dbReference>
<dbReference type="InterPro" id="IPR027417">
    <property type="entry name" value="P-loop_NTPase"/>
</dbReference>
<name>A0AB40BNX6_DIOCR</name>
<dbReference type="Gene3D" id="3.80.10.10">
    <property type="entry name" value="Ribonuclease Inhibitor"/>
    <property type="match status" value="2"/>
</dbReference>
<feature type="domain" description="Disease resistance R13L4/SHOC-2-like LRR" evidence="4">
    <location>
        <begin position="323"/>
        <end position="656"/>
    </location>
</feature>
<proteinExistence type="predicted"/>
<keyword evidence="1" id="KW-0677">Repeat</keyword>
<dbReference type="Pfam" id="PF23598">
    <property type="entry name" value="LRR_14"/>
    <property type="match status" value="1"/>
</dbReference>
<dbReference type="InterPro" id="IPR042197">
    <property type="entry name" value="Apaf_helical"/>
</dbReference>
<evidence type="ECO:0000256" key="1">
    <source>
        <dbReference type="ARBA" id="ARBA00022737"/>
    </source>
</evidence>
<organism evidence="5 6">
    <name type="scientific">Dioscorea cayennensis subsp. rotundata</name>
    <name type="common">White Guinea yam</name>
    <name type="synonym">Dioscorea rotundata</name>
    <dbReference type="NCBI Taxonomy" id="55577"/>
    <lineage>
        <taxon>Eukaryota</taxon>
        <taxon>Viridiplantae</taxon>
        <taxon>Streptophyta</taxon>
        <taxon>Embryophyta</taxon>
        <taxon>Tracheophyta</taxon>
        <taxon>Spermatophyta</taxon>
        <taxon>Magnoliopsida</taxon>
        <taxon>Liliopsida</taxon>
        <taxon>Dioscoreales</taxon>
        <taxon>Dioscoreaceae</taxon>
        <taxon>Dioscorea</taxon>
    </lineage>
</organism>
<dbReference type="Pfam" id="PF23559">
    <property type="entry name" value="WHD_DRP"/>
    <property type="match status" value="1"/>
</dbReference>
<dbReference type="Gene3D" id="1.10.10.10">
    <property type="entry name" value="Winged helix-like DNA-binding domain superfamily/Winged helix DNA-binding domain"/>
    <property type="match status" value="1"/>
</dbReference>
<keyword evidence="2" id="KW-0611">Plant defense</keyword>
<evidence type="ECO:0000313" key="6">
    <source>
        <dbReference type="RefSeq" id="XP_039129006.1"/>
    </source>
</evidence>
<evidence type="ECO:0000256" key="2">
    <source>
        <dbReference type="ARBA" id="ARBA00022821"/>
    </source>
</evidence>
<dbReference type="InterPro" id="IPR058922">
    <property type="entry name" value="WHD_DRP"/>
</dbReference>
<evidence type="ECO:0000313" key="5">
    <source>
        <dbReference type="Proteomes" id="UP001515500"/>
    </source>
</evidence>
<sequence>MSVNQKLTKDEHGKNVDPSLYRSMIGSLLYLTVSRLDMSFSVGVRIRYQATPKESHSKAIKRIIKYVHGTTEYGIWHSKDSNSHLAGYSDADWARNIDDRKSTSGGCFYLGAPKPQKLVEIGKRIAEKCGRLPLAIQVLGCIMCYKREESEWQAMLENIETWKFQHTKNKIMPELWQSYVDLPTHLKKCFAFCAIFPKDYNIEEVKLIQLWMAHGFIASQKGDNMEVKGREIFRELIKRSLLQNECFVHSSKKGSVCKMHDLIHDLAYFVMENECFPSLNISAGPEILISLCHLTFYADSYVDENYYQGDCSIIHTVRYCPGNLSVLSKLKLLRVLDLSYAYIDGLPASIEHLHHLRYLDISYTLIRKLPESIGMLVNLQTFTLYGCRELSELPKSITYMNNIRHLLFYCSTQLEAFPANLSQLPNLKTLLVHNVEDDVENNIRQLKSLNPFGELALYNLQKVKNADDARKADTEWDKLPPLEILPCLEHLRLLKMDGIKHIVNVREGNVPQSFPALKKLILDGMKNLEGWCVEEAGEANLYLLPGLIQIKITKYPKLTTTMTSIPTLQELHMDNSFCETQISGMSWERRFFKHLKSLRSLSIKYCTEELVLLLENEEDIRAMKSSLESLEIFYCNQLSLRLVLQNLPSLRDLQVKSLEKLVSWPDELQGMNSLNNLTISSCKKLTSISSQGDCGPPFLKCLWVFGYDALRELPMCPKSLQSLIITDCRVMESLWPEMGHLTSIHIRSV</sequence>
<dbReference type="GO" id="GO:0043531">
    <property type="term" value="F:ADP binding"/>
    <property type="evidence" value="ECO:0007669"/>
    <property type="project" value="InterPro"/>
</dbReference>
<dbReference type="InterPro" id="IPR044974">
    <property type="entry name" value="Disease_R_plants"/>
</dbReference>
<dbReference type="InterPro" id="IPR032675">
    <property type="entry name" value="LRR_dom_sf"/>
</dbReference>
<evidence type="ECO:0000259" key="3">
    <source>
        <dbReference type="Pfam" id="PF23559"/>
    </source>
</evidence>
<dbReference type="PANTHER" id="PTHR23155:SF1060">
    <property type="entry name" value="NBS-LRR DISEASE RESISTANCE PROTEIN"/>
    <property type="match status" value="1"/>
</dbReference>
<accession>A0AB40BNX6</accession>
<feature type="domain" description="Disease resistance protein winged helix" evidence="3">
    <location>
        <begin position="195"/>
        <end position="267"/>
    </location>
</feature>
<dbReference type="Proteomes" id="UP001515500">
    <property type="component" value="Chromosome 7"/>
</dbReference>
<dbReference type="PANTHER" id="PTHR23155">
    <property type="entry name" value="DISEASE RESISTANCE PROTEIN RP"/>
    <property type="match status" value="1"/>
</dbReference>
<keyword evidence="5" id="KW-1185">Reference proteome</keyword>
<dbReference type="SUPFAM" id="SSF52058">
    <property type="entry name" value="L domain-like"/>
    <property type="match status" value="1"/>
</dbReference>
<evidence type="ECO:0000259" key="4">
    <source>
        <dbReference type="Pfam" id="PF23598"/>
    </source>
</evidence>